<evidence type="ECO:0000259" key="6">
    <source>
        <dbReference type="PROSITE" id="PS50109"/>
    </source>
</evidence>
<evidence type="ECO:0000256" key="3">
    <source>
        <dbReference type="ARBA" id="ARBA00022679"/>
    </source>
</evidence>
<feature type="domain" description="Histidine kinase" evidence="6">
    <location>
        <begin position="379"/>
        <end position="596"/>
    </location>
</feature>
<comment type="caution">
    <text evidence="7">The sequence shown here is derived from an EMBL/GenBank/DDBJ whole genome shotgun (WGS) entry which is preliminary data.</text>
</comment>
<dbReference type="Pfam" id="PF00512">
    <property type="entry name" value="HisKA"/>
    <property type="match status" value="1"/>
</dbReference>
<dbReference type="Proteomes" id="UP000322077">
    <property type="component" value="Unassembled WGS sequence"/>
</dbReference>
<organism evidence="7 8">
    <name type="scientific">Sphingomonas montanisoli</name>
    <dbReference type="NCBI Taxonomy" id="2606412"/>
    <lineage>
        <taxon>Bacteria</taxon>
        <taxon>Pseudomonadati</taxon>
        <taxon>Pseudomonadota</taxon>
        <taxon>Alphaproteobacteria</taxon>
        <taxon>Sphingomonadales</taxon>
        <taxon>Sphingomonadaceae</taxon>
        <taxon>Sphingomonas</taxon>
    </lineage>
</organism>
<dbReference type="SUPFAM" id="SSF47384">
    <property type="entry name" value="Homodimeric domain of signal transducing histidine kinase"/>
    <property type="match status" value="1"/>
</dbReference>
<dbReference type="AlphaFoldDB" id="A0A5D9C3V5"/>
<dbReference type="EC" id="2.7.13.3" evidence="2"/>
<evidence type="ECO:0000256" key="5">
    <source>
        <dbReference type="ARBA" id="ARBA00023012"/>
    </source>
</evidence>
<keyword evidence="8" id="KW-1185">Reference proteome</keyword>
<dbReference type="EMBL" id="VTOU01000005">
    <property type="protein sequence ID" value="TZG24595.1"/>
    <property type="molecule type" value="Genomic_DNA"/>
</dbReference>
<keyword evidence="3" id="KW-0808">Transferase</keyword>
<dbReference type="Gene3D" id="3.30.565.10">
    <property type="entry name" value="Histidine kinase-like ATPase, C-terminal domain"/>
    <property type="match status" value="1"/>
</dbReference>
<accession>A0A5D9C3V5</accession>
<dbReference type="PROSITE" id="PS50109">
    <property type="entry name" value="HIS_KIN"/>
    <property type="match status" value="1"/>
</dbReference>
<sequence>MRAFDQRAIGAGDSSLRFDDMLATLLSQPLPTAETRAMMWRQVVDVLAQGRGHHVDDPLADAPRALDAYNFLRSVRPEVPTSVRLAAGRGLAGRRTPAELVLMFAEDLPHIAAPMLSNVVLHEHEWLALLPRLSPSVRTLLRNRRDLSAAVAQALEGFGSSDLLITGPEGASEIDVAPLVADPVVVPVVDEPIARPLAEATVRRASEAGEHQIRELLSRIESFRTRAGGNTPSPPSAPIEASRLFDEELEEDEARIDTFRFETGIDGVICWVEGAPREPLIGETIAVAARQTDHGVDGHAAGAYRSRTPFRDARLTIAGGGAAAGEWRISAVPFFDTRDGRFCGYRGTARRPRADEIAKAVATEVQQGADPLAAESLRHLAHELRTPLNAIIGFSEMIENQVQGPASSSYRARAQDILDQGRKLLAAVDDLSLVAAAREGKGVSEDASVDAAAILMRLHSEFEEAASERASELAFRIDPELPPVAADSATVERMLSRLLAATISMAMAGEKVMVDLQRDPRKANRLLMVIVRPRALAGRNEKMLLDPGYNPDGNWPEAPVLGLGFALRLVRNLAIACGGMLDIDSQRFYLSLPLRRPGIQAGNGSR</sequence>
<keyword evidence="4 7" id="KW-0418">Kinase</keyword>
<dbReference type="InterPro" id="IPR036097">
    <property type="entry name" value="HisK_dim/P_sf"/>
</dbReference>
<evidence type="ECO:0000256" key="2">
    <source>
        <dbReference type="ARBA" id="ARBA00012438"/>
    </source>
</evidence>
<dbReference type="PANTHER" id="PTHR43711">
    <property type="entry name" value="TWO-COMPONENT HISTIDINE KINASE"/>
    <property type="match status" value="1"/>
</dbReference>
<dbReference type="InterPro" id="IPR036890">
    <property type="entry name" value="HATPase_C_sf"/>
</dbReference>
<evidence type="ECO:0000313" key="7">
    <source>
        <dbReference type="EMBL" id="TZG24595.1"/>
    </source>
</evidence>
<proteinExistence type="predicted"/>
<dbReference type="InterPro" id="IPR003661">
    <property type="entry name" value="HisK_dim/P_dom"/>
</dbReference>
<dbReference type="InterPro" id="IPR050736">
    <property type="entry name" value="Sensor_HK_Regulatory"/>
</dbReference>
<name>A0A5D9C3V5_9SPHN</name>
<evidence type="ECO:0000256" key="1">
    <source>
        <dbReference type="ARBA" id="ARBA00000085"/>
    </source>
</evidence>
<evidence type="ECO:0000256" key="4">
    <source>
        <dbReference type="ARBA" id="ARBA00022777"/>
    </source>
</evidence>
<comment type="catalytic activity">
    <reaction evidence="1">
        <text>ATP + protein L-histidine = ADP + protein N-phospho-L-histidine.</text>
        <dbReference type="EC" id="2.7.13.3"/>
    </reaction>
</comment>
<dbReference type="Gene3D" id="1.10.287.130">
    <property type="match status" value="1"/>
</dbReference>
<dbReference type="GO" id="GO:0000155">
    <property type="term" value="F:phosphorelay sensor kinase activity"/>
    <property type="evidence" value="ECO:0007669"/>
    <property type="project" value="InterPro"/>
</dbReference>
<keyword evidence="5" id="KW-0902">Two-component regulatory system</keyword>
<evidence type="ECO:0000313" key="8">
    <source>
        <dbReference type="Proteomes" id="UP000322077"/>
    </source>
</evidence>
<gene>
    <name evidence="7" type="ORF">FYJ91_18390</name>
</gene>
<protein>
    <recommendedName>
        <fullName evidence="2">histidine kinase</fullName>
        <ecNumber evidence="2">2.7.13.3</ecNumber>
    </recommendedName>
</protein>
<reference evidence="7 8" key="1">
    <citation type="submission" date="2019-08" db="EMBL/GenBank/DDBJ databases">
        <authorList>
            <person name="Wang G."/>
            <person name="Xu Z."/>
        </authorList>
    </citation>
    <scope>NUCLEOTIDE SEQUENCE [LARGE SCALE GENOMIC DNA]</scope>
    <source>
        <strain evidence="7 8">ZX</strain>
    </source>
</reference>
<dbReference type="PANTHER" id="PTHR43711:SF1">
    <property type="entry name" value="HISTIDINE KINASE 1"/>
    <property type="match status" value="1"/>
</dbReference>
<dbReference type="SMART" id="SM00388">
    <property type="entry name" value="HisKA"/>
    <property type="match status" value="1"/>
</dbReference>
<dbReference type="CDD" id="cd00082">
    <property type="entry name" value="HisKA"/>
    <property type="match status" value="1"/>
</dbReference>
<dbReference type="InterPro" id="IPR005467">
    <property type="entry name" value="His_kinase_dom"/>
</dbReference>